<dbReference type="Proteomes" id="UP000604046">
    <property type="component" value="Unassembled WGS sequence"/>
</dbReference>
<dbReference type="AlphaFoldDB" id="A0A812QFM5"/>
<dbReference type="EMBL" id="CAJNDS010002234">
    <property type="protein sequence ID" value="CAE7385931.1"/>
    <property type="molecule type" value="Genomic_DNA"/>
</dbReference>
<evidence type="ECO:0000256" key="1">
    <source>
        <dbReference type="SAM" id="MobiDB-lite"/>
    </source>
</evidence>
<evidence type="ECO:0000313" key="4">
    <source>
        <dbReference type="Proteomes" id="UP000604046"/>
    </source>
</evidence>
<name>A0A812QFM5_9DINO</name>
<dbReference type="OrthoDB" id="10445375at2759"/>
<gene>
    <name evidence="3" type="primary">arsB</name>
    <name evidence="3" type="ORF">SNAT2548_LOCUS21048</name>
</gene>
<feature type="compositionally biased region" description="Basic and acidic residues" evidence="1">
    <location>
        <begin position="62"/>
        <end position="75"/>
    </location>
</feature>
<evidence type="ECO:0000313" key="3">
    <source>
        <dbReference type="EMBL" id="CAE7385931.1"/>
    </source>
</evidence>
<evidence type="ECO:0000256" key="2">
    <source>
        <dbReference type="SAM" id="Phobius"/>
    </source>
</evidence>
<keyword evidence="2" id="KW-0472">Membrane</keyword>
<comment type="caution">
    <text evidence="3">The sequence shown here is derived from an EMBL/GenBank/DDBJ whole genome shotgun (WGS) entry which is preliminary data.</text>
</comment>
<proteinExistence type="predicted"/>
<feature type="region of interest" description="Disordered" evidence="1">
    <location>
        <begin position="32"/>
        <end position="75"/>
    </location>
</feature>
<keyword evidence="2" id="KW-0812">Transmembrane</keyword>
<accession>A0A812QFM5</accession>
<organism evidence="3 4">
    <name type="scientific">Symbiodinium natans</name>
    <dbReference type="NCBI Taxonomy" id="878477"/>
    <lineage>
        <taxon>Eukaryota</taxon>
        <taxon>Sar</taxon>
        <taxon>Alveolata</taxon>
        <taxon>Dinophyceae</taxon>
        <taxon>Suessiales</taxon>
        <taxon>Symbiodiniaceae</taxon>
        <taxon>Symbiodinium</taxon>
    </lineage>
</organism>
<feature type="transmembrane region" description="Helical" evidence="2">
    <location>
        <begin position="84"/>
        <end position="101"/>
    </location>
</feature>
<reference evidence="3" key="1">
    <citation type="submission" date="2021-02" db="EMBL/GenBank/DDBJ databases">
        <authorList>
            <person name="Dougan E. K."/>
            <person name="Rhodes N."/>
            <person name="Thang M."/>
            <person name="Chan C."/>
        </authorList>
    </citation>
    <scope>NUCLEOTIDE SEQUENCE</scope>
</reference>
<keyword evidence="2" id="KW-1133">Transmembrane helix</keyword>
<sequence length="137" mass="15483">MVPSTDILEQQPTTSRISADVEAAKHQFERCESSASTEVTSERFPRFSSDSSCEPEEPEVSQAERKKLEHEEHGDEKAELFREFRATPVIALLLLLFFVCYSKPIVLLWLATLAAFVVVIPNVTVNLHLMFASQEDL</sequence>
<keyword evidence="4" id="KW-1185">Reference proteome</keyword>
<feature type="transmembrane region" description="Helical" evidence="2">
    <location>
        <begin position="108"/>
        <end position="131"/>
    </location>
</feature>
<protein>
    <submittedName>
        <fullName evidence="3">ArsB protein</fullName>
    </submittedName>
</protein>